<sequence>MRTLIRTLFGAVILGSLLALWASAYPGVLGDFGSQCVVFCLVRWPQVVLLLLLLLISPLLFWNILRKVFNTSRCGWLDFWLACTIPGVIALAWLTALTGTPKRLGFEYSRDAFDAQVAEARPSERPLALNKRLGIYQVDEWATDPRGGTYFRVNSGWDGAFGINFVSYGLVKDPNNKGTPFGAASYKLTPIDAGWHWFQASSDYH</sequence>
<keyword evidence="1" id="KW-1133">Transmembrane helix</keyword>
<reference evidence="2 3" key="1">
    <citation type="submission" date="2019-02" db="EMBL/GenBank/DDBJ databases">
        <title>Deep-cultivation of Planctomycetes and their phenomic and genomic characterization uncovers novel biology.</title>
        <authorList>
            <person name="Wiegand S."/>
            <person name="Jogler M."/>
            <person name="Boedeker C."/>
            <person name="Pinto D."/>
            <person name="Vollmers J."/>
            <person name="Rivas-Marin E."/>
            <person name="Kohn T."/>
            <person name="Peeters S.H."/>
            <person name="Heuer A."/>
            <person name="Rast P."/>
            <person name="Oberbeckmann S."/>
            <person name="Bunk B."/>
            <person name="Jeske O."/>
            <person name="Meyerdierks A."/>
            <person name="Storesund J.E."/>
            <person name="Kallscheuer N."/>
            <person name="Luecker S."/>
            <person name="Lage O.M."/>
            <person name="Pohl T."/>
            <person name="Merkel B.J."/>
            <person name="Hornburger P."/>
            <person name="Mueller R.-W."/>
            <person name="Bruemmer F."/>
            <person name="Labrenz M."/>
            <person name="Spormann A.M."/>
            <person name="Op den Camp H."/>
            <person name="Overmann J."/>
            <person name="Amann R."/>
            <person name="Jetten M.S.M."/>
            <person name="Mascher T."/>
            <person name="Medema M.H."/>
            <person name="Devos D.P."/>
            <person name="Kaster A.-K."/>
            <person name="Ovreas L."/>
            <person name="Rohde M."/>
            <person name="Galperin M.Y."/>
            <person name="Jogler C."/>
        </authorList>
    </citation>
    <scope>NUCLEOTIDE SEQUENCE [LARGE SCALE GENOMIC DNA]</scope>
    <source>
        <strain evidence="2 3">Pla175</strain>
    </source>
</reference>
<dbReference type="Proteomes" id="UP000317429">
    <property type="component" value="Chromosome"/>
</dbReference>
<proteinExistence type="predicted"/>
<dbReference type="KEGG" id="pnd:Pla175_02520"/>
<accession>A0A518D5Z6</accession>
<organism evidence="2 3">
    <name type="scientific">Pirellulimonas nuda</name>
    <dbReference type="NCBI Taxonomy" id="2528009"/>
    <lineage>
        <taxon>Bacteria</taxon>
        <taxon>Pseudomonadati</taxon>
        <taxon>Planctomycetota</taxon>
        <taxon>Planctomycetia</taxon>
        <taxon>Pirellulales</taxon>
        <taxon>Lacipirellulaceae</taxon>
        <taxon>Pirellulimonas</taxon>
    </lineage>
</organism>
<dbReference type="RefSeq" id="WP_145280542.1">
    <property type="nucleotide sequence ID" value="NZ_CP036291.1"/>
</dbReference>
<feature type="transmembrane region" description="Helical" evidence="1">
    <location>
        <begin position="48"/>
        <end position="65"/>
    </location>
</feature>
<evidence type="ECO:0000313" key="3">
    <source>
        <dbReference type="Proteomes" id="UP000317429"/>
    </source>
</evidence>
<dbReference type="AlphaFoldDB" id="A0A518D5Z6"/>
<name>A0A518D5Z6_9BACT</name>
<dbReference type="OrthoDB" id="509916at2"/>
<evidence type="ECO:0000256" key="1">
    <source>
        <dbReference type="SAM" id="Phobius"/>
    </source>
</evidence>
<gene>
    <name evidence="2" type="ORF">Pla175_02520</name>
</gene>
<protein>
    <submittedName>
        <fullName evidence="2">Uncharacterized protein</fullName>
    </submittedName>
</protein>
<dbReference type="EMBL" id="CP036291">
    <property type="protein sequence ID" value="QDU86898.1"/>
    <property type="molecule type" value="Genomic_DNA"/>
</dbReference>
<keyword evidence="3" id="KW-1185">Reference proteome</keyword>
<keyword evidence="1" id="KW-0812">Transmembrane</keyword>
<evidence type="ECO:0000313" key="2">
    <source>
        <dbReference type="EMBL" id="QDU86898.1"/>
    </source>
</evidence>
<keyword evidence="1" id="KW-0472">Membrane</keyword>
<feature type="transmembrane region" description="Helical" evidence="1">
    <location>
        <begin position="77"/>
        <end position="96"/>
    </location>
</feature>